<dbReference type="InterPro" id="IPR014729">
    <property type="entry name" value="Rossmann-like_a/b/a_fold"/>
</dbReference>
<dbReference type="EMBL" id="ML995498">
    <property type="protein sequence ID" value="KAF2137986.1"/>
    <property type="molecule type" value="Genomic_DNA"/>
</dbReference>
<sequence>MPSSESPRRRTRSLLLLPPPPSPPTLAALKAAYAATLLTALRELQRTSRSTPDAAAAVLEIALPCPHLYGRETAPRSLLYPRTQALVAGLYKLICVIAAADAIDVEDADGVDARILLLAYPRDGNLTRVGADGSPEADSQGPVVDVATLARCGRPWERVFAVETESGERLLKSFLGASSRAQNVQRLRGGITQVFEADDGAAVSASASEPRKHYSVAVGGTFDHLHNGHKLLLTMTAFAVEAAAASPTTEQARSITIGITGDALLQNKKYAEALESWAERQGATYDFLSTILDFSPNSTTTTEEIKNPGPNGHAVNVTLPARLTLRHVEIWDPFGPTITDESISALVLSGETRAGGKAVDAKRREKGWPDLEVFEVDVLDALDGGEGAGGKVNEGAGAGGRVTEGVVGGQVNEEGAGVEGAVTLAAASVTPTATAPTPVDQSFHAKLSSTEIRRLQLEKRARRG</sequence>
<evidence type="ECO:0000313" key="2">
    <source>
        <dbReference type="EMBL" id="KAF2137986.1"/>
    </source>
</evidence>
<dbReference type="GO" id="GO:0015937">
    <property type="term" value="P:coenzyme A biosynthetic process"/>
    <property type="evidence" value="ECO:0007669"/>
    <property type="project" value="TreeGrafter"/>
</dbReference>
<gene>
    <name evidence="2" type="ORF">K452DRAFT_291020</name>
</gene>
<evidence type="ECO:0008006" key="4">
    <source>
        <dbReference type="Google" id="ProtNLM"/>
    </source>
</evidence>
<organism evidence="2 3">
    <name type="scientific">Aplosporella prunicola CBS 121167</name>
    <dbReference type="NCBI Taxonomy" id="1176127"/>
    <lineage>
        <taxon>Eukaryota</taxon>
        <taxon>Fungi</taxon>
        <taxon>Dikarya</taxon>
        <taxon>Ascomycota</taxon>
        <taxon>Pezizomycotina</taxon>
        <taxon>Dothideomycetes</taxon>
        <taxon>Dothideomycetes incertae sedis</taxon>
        <taxon>Botryosphaeriales</taxon>
        <taxon>Aplosporellaceae</taxon>
        <taxon>Aplosporella</taxon>
    </lineage>
</organism>
<dbReference type="PANTHER" id="PTHR10695:SF46">
    <property type="entry name" value="BIFUNCTIONAL COENZYME A SYNTHASE-RELATED"/>
    <property type="match status" value="1"/>
</dbReference>
<dbReference type="Proteomes" id="UP000799438">
    <property type="component" value="Unassembled WGS sequence"/>
</dbReference>
<proteinExistence type="predicted"/>
<name>A0A6A6B2E0_9PEZI</name>
<dbReference type="RefSeq" id="XP_033393699.1">
    <property type="nucleotide sequence ID" value="XM_033541101.1"/>
</dbReference>
<dbReference type="GeneID" id="54298597"/>
<dbReference type="GO" id="GO:0004140">
    <property type="term" value="F:dephospho-CoA kinase activity"/>
    <property type="evidence" value="ECO:0007669"/>
    <property type="project" value="TreeGrafter"/>
</dbReference>
<evidence type="ECO:0000313" key="3">
    <source>
        <dbReference type="Proteomes" id="UP000799438"/>
    </source>
</evidence>
<dbReference type="SUPFAM" id="SSF52374">
    <property type="entry name" value="Nucleotidylyl transferase"/>
    <property type="match status" value="1"/>
</dbReference>
<protein>
    <recommendedName>
        <fullName evidence="4">Cytidyltransferase-like domain-containing protein</fullName>
    </recommendedName>
</protein>
<dbReference type="PANTHER" id="PTHR10695">
    <property type="entry name" value="DEPHOSPHO-COA KINASE-RELATED"/>
    <property type="match status" value="1"/>
</dbReference>
<accession>A0A6A6B2E0</accession>
<evidence type="ECO:0000256" key="1">
    <source>
        <dbReference type="SAM" id="MobiDB-lite"/>
    </source>
</evidence>
<keyword evidence="3" id="KW-1185">Reference proteome</keyword>
<dbReference type="AlphaFoldDB" id="A0A6A6B2E0"/>
<reference evidence="2" key="1">
    <citation type="journal article" date="2020" name="Stud. Mycol.">
        <title>101 Dothideomycetes genomes: a test case for predicting lifestyles and emergence of pathogens.</title>
        <authorList>
            <person name="Haridas S."/>
            <person name="Albert R."/>
            <person name="Binder M."/>
            <person name="Bloem J."/>
            <person name="Labutti K."/>
            <person name="Salamov A."/>
            <person name="Andreopoulos B."/>
            <person name="Baker S."/>
            <person name="Barry K."/>
            <person name="Bills G."/>
            <person name="Bluhm B."/>
            <person name="Cannon C."/>
            <person name="Castanera R."/>
            <person name="Culley D."/>
            <person name="Daum C."/>
            <person name="Ezra D."/>
            <person name="Gonzalez J."/>
            <person name="Henrissat B."/>
            <person name="Kuo A."/>
            <person name="Liang C."/>
            <person name="Lipzen A."/>
            <person name="Lutzoni F."/>
            <person name="Magnuson J."/>
            <person name="Mondo S."/>
            <person name="Nolan M."/>
            <person name="Ohm R."/>
            <person name="Pangilinan J."/>
            <person name="Park H.-J."/>
            <person name="Ramirez L."/>
            <person name="Alfaro M."/>
            <person name="Sun H."/>
            <person name="Tritt A."/>
            <person name="Yoshinaga Y."/>
            <person name="Zwiers L.-H."/>
            <person name="Turgeon B."/>
            <person name="Goodwin S."/>
            <person name="Spatafora J."/>
            <person name="Crous P."/>
            <person name="Grigoriev I."/>
        </authorList>
    </citation>
    <scope>NUCLEOTIDE SEQUENCE</scope>
    <source>
        <strain evidence="2">CBS 121167</strain>
    </source>
</reference>
<dbReference type="Gene3D" id="3.40.50.620">
    <property type="entry name" value="HUPs"/>
    <property type="match status" value="1"/>
</dbReference>
<dbReference type="OrthoDB" id="330671at2759"/>
<feature type="region of interest" description="Disordered" evidence="1">
    <location>
        <begin position="1"/>
        <end position="21"/>
    </location>
</feature>